<dbReference type="PANTHER" id="PTHR31272:SF4">
    <property type="entry name" value="CYTOCHROME C-TYPE BIOGENESIS PROTEIN HI_1454-RELATED"/>
    <property type="match status" value="1"/>
</dbReference>
<dbReference type="Pfam" id="PF02683">
    <property type="entry name" value="DsbD_TM"/>
    <property type="match status" value="1"/>
</dbReference>
<comment type="similarity">
    <text evidence="2">Belongs to the DsbD family.</text>
</comment>
<keyword evidence="3 6" id="KW-0812">Transmembrane</keyword>
<feature type="transmembrane region" description="Helical" evidence="6">
    <location>
        <begin position="186"/>
        <end position="211"/>
    </location>
</feature>
<keyword evidence="5 6" id="KW-0472">Membrane</keyword>
<evidence type="ECO:0000256" key="1">
    <source>
        <dbReference type="ARBA" id="ARBA00004141"/>
    </source>
</evidence>
<feature type="transmembrane region" description="Helical" evidence="6">
    <location>
        <begin position="84"/>
        <end position="105"/>
    </location>
</feature>
<comment type="subcellular location">
    <subcellularLocation>
        <location evidence="1">Membrane</location>
        <topology evidence="1">Multi-pass membrane protein</topology>
    </subcellularLocation>
</comment>
<evidence type="ECO:0000313" key="8">
    <source>
        <dbReference type="EMBL" id="MFC4033096.1"/>
    </source>
</evidence>
<evidence type="ECO:0000256" key="3">
    <source>
        <dbReference type="ARBA" id="ARBA00022692"/>
    </source>
</evidence>
<keyword evidence="9" id="KW-1185">Reference proteome</keyword>
<dbReference type="InterPro" id="IPR003834">
    <property type="entry name" value="Cyt_c_assmbl_TM_dom"/>
</dbReference>
<sequence>MAAGPLAVLAADPSQTLLAVDANQTVLTGALLAAIPIAMFAGLISFFSPCVLPLVPGYMSYVTGVTGTDLGDAKRGRMVVGASLFVLGFSAVFVSTGALFGSFGWELQVHRQLLTKIFGSLTIVLGLAFMGLVGGVTNREFRFHFKPAMGLAGAPLLGVLFGLGWTPCMGPTLAAVNSLAVSDASAGRGALLMAFYCFGLGVPFIVVAIAFRRTLGAFTWVKRHYAWVVRVGGGMLVAVGVLLVTGVWDHITYQMQIWSSSFTPGV</sequence>
<feature type="transmembrane region" description="Helical" evidence="6">
    <location>
        <begin position="29"/>
        <end position="52"/>
    </location>
</feature>
<protein>
    <submittedName>
        <fullName evidence="8">Cytochrome c biogenesis CcdA family protein</fullName>
    </submittedName>
</protein>
<proteinExistence type="inferred from homology"/>
<feature type="transmembrane region" description="Helical" evidence="6">
    <location>
        <begin position="117"/>
        <end position="136"/>
    </location>
</feature>
<dbReference type="PANTHER" id="PTHR31272">
    <property type="entry name" value="CYTOCHROME C-TYPE BIOGENESIS PROTEIN HI_1454-RELATED"/>
    <property type="match status" value="1"/>
</dbReference>
<evidence type="ECO:0000313" key="9">
    <source>
        <dbReference type="Proteomes" id="UP001595765"/>
    </source>
</evidence>
<dbReference type="EMBL" id="JBHSBB010000010">
    <property type="protein sequence ID" value="MFC4033096.1"/>
    <property type="molecule type" value="Genomic_DNA"/>
</dbReference>
<keyword evidence="4 6" id="KW-1133">Transmembrane helix</keyword>
<evidence type="ECO:0000256" key="4">
    <source>
        <dbReference type="ARBA" id="ARBA00022989"/>
    </source>
</evidence>
<feature type="transmembrane region" description="Helical" evidence="6">
    <location>
        <begin position="227"/>
        <end position="248"/>
    </location>
</feature>
<dbReference type="Proteomes" id="UP001595765">
    <property type="component" value="Unassembled WGS sequence"/>
</dbReference>
<dbReference type="RefSeq" id="WP_386430145.1">
    <property type="nucleotide sequence ID" value="NZ_JBHSBB010000010.1"/>
</dbReference>
<gene>
    <name evidence="8" type="ORF">ACFO3J_16605</name>
</gene>
<evidence type="ECO:0000256" key="6">
    <source>
        <dbReference type="SAM" id="Phobius"/>
    </source>
</evidence>
<name>A0ABV8HNB0_9ACTN</name>
<feature type="domain" description="Cytochrome C biogenesis protein transmembrane" evidence="7">
    <location>
        <begin position="34"/>
        <end position="244"/>
    </location>
</feature>
<feature type="transmembrane region" description="Helical" evidence="6">
    <location>
        <begin position="148"/>
        <end position="166"/>
    </location>
</feature>
<evidence type="ECO:0000256" key="2">
    <source>
        <dbReference type="ARBA" id="ARBA00006143"/>
    </source>
</evidence>
<organism evidence="8 9">
    <name type="scientific">Streptomyces polygonati</name>
    <dbReference type="NCBI Taxonomy" id="1617087"/>
    <lineage>
        <taxon>Bacteria</taxon>
        <taxon>Bacillati</taxon>
        <taxon>Actinomycetota</taxon>
        <taxon>Actinomycetes</taxon>
        <taxon>Kitasatosporales</taxon>
        <taxon>Streptomycetaceae</taxon>
        <taxon>Streptomyces</taxon>
    </lineage>
</organism>
<evidence type="ECO:0000256" key="5">
    <source>
        <dbReference type="ARBA" id="ARBA00023136"/>
    </source>
</evidence>
<evidence type="ECO:0000259" key="7">
    <source>
        <dbReference type="Pfam" id="PF02683"/>
    </source>
</evidence>
<reference evidence="9" key="1">
    <citation type="journal article" date="2019" name="Int. J. Syst. Evol. Microbiol.">
        <title>The Global Catalogue of Microorganisms (GCM) 10K type strain sequencing project: providing services to taxonomists for standard genome sequencing and annotation.</title>
        <authorList>
            <consortium name="The Broad Institute Genomics Platform"/>
            <consortium name="The Broad Institute Genome Sequencing Center for Infectious Disease"/>
            <person name="Wu L."/>
            <person name="Ma J."/>
        </authorList>
    </citation>
    <scope>NUCLEOTIDE SEQUENCE [LARGE SCALE GENOMIC DNA]</scope>
    <source>
        <strain evidence="9">CGMCC 4.7237</strain>
    </source>
</reference>
<comment type="caution">
    <text evidence="8">The sequence shown here is derived from an EMBL/GenBank/DDBJ whole genome shotgun (WGS) entry which is preliminary data.</text>
</comment>
<accession>A0ABV8HNB0</accession>
<dbReference type="InterPro" id="IPR051790">
    <property type="entry name" value="Cytochrome_c-biogenesis_DsbD"/>
</dbReference>